<feature type="compositionally biased region" description="Basic residues" evidence="1">
    <location>
        <begin position="26"/>
        <end position="51"/>
    </location>
</feature>
<proteinExistence type="predicted"/>
<name>A0A345NM11_9MICO</name>
<dbReference type="KEGG" id="orn:DV701_07935"/>
<feature type="region of interest" description="Disordered" evidence="1">
    <location>
        <begin position="1"/>
        <end position="54"/>
    </location>
</feature>
<reference evidence="2 3" key="1">
    <citation type="submission" date="2018-07" db="EMBL/GenBank/DDBJ databases">
        <title>Complete genome sequencing of Ornithinimicrobium sp. AMA3305.</title>
        <authorList>
            <person name="Bae J.-W."/>
        </authorList>
    </citation>
    <scope>NUCLEOTIDE SEQUENCE [LARGE SCALE GENOMIC DNA]</scope>
    <source>
        <strain evidence="2 3">AMA3305</strain>
    </source>
</reference>
<dbReference type="Proteomes" id="UP000253790">
    <property type="component" value="Chromosome"/>
</dbReference>
<accession>A0A345NM11</accession>
<evidence type="ECO:0000256" key="1">
    <source>
        <dbReference type="SAM" id="MobiDB-lite"/>
    </source>
</evidence>
<dbReference type="EMBL" id="CP031229">
    <property type="protein sequence ID" value="AXH96069.1"/>
    <property type="molecule type" value="Genomic_DNA"/>
</dbReference>
<protein>
    <submittedName>
        <fullName evidence="2">Uncharacterized protein</fullName>
    </submittedName>
</protein>
<dbReference type="AlphaFoldDB" id="A0A345NM11"/>
<evidence type="ECO:0000313" key="3">
    <source>
        <dbReference type="Proteomes" id="UP000253790"/>
    </source>
</evidence>
<organism evidence="2 3">
    <name type="scientific">Ornithinimicrobium avium</name>
    <dbReference type="NCBI Taxonomy" id="2283195"/>
    <lineage>
        <taxon>Bacteria</taxon>
        <taxon>Bacillati</taxon>
        <taxon>Actinomycetota</taxon>
        <taxon>Actinomycetes</taxon>
        <taxon>Micrococcales</taxon>
        <taxon>Ornithinimicrobiaceae</taxon>
        <taxon>Ornithinimicrobium</taxon>
    </lineage>
</organism>
<evidence type="ECO:0000313" key="2">
    <source>
        <dbReference type="EMBL" id="AXH96069.1"/>
    </source>
</evidence>
<feature type="compositionally biased region" description="Basic and acidic residues" evidence="1">
    <location>
        <begin position="10"/>
        <end position="19"/>
    </location>
</feature>
<sequence>MVGTSRGRARAREERDRWGTRTGTGPHRRRTGTPVRSRRTGRSRRRRRGSRRCVDQWRNSGRTFGLYADPNPPWQDLSRSVADRWAQRYGSAAQADAA</sequence>
<gene>
    <name evidence="2" type="ORF">DV701_07935</name>
</gene>
<keyword evidence="3" id="KW-1185">Reference proteome</keyword>